<evidence type="ECO:0000259" key="3">
    <source>
        <dbReference type="Pfam" id="PF10453"/>
    </source>
</evidence>
<feature type="region of interest" description="Disordered" evidence="2">
    <location>
        <begin position="433"/>
        <end position="488"/>
    </location>
</feature>
<accession>A0A2P5WB78</accession>
<protein>
    <recommendedName>
        <fullName evidence="3">FMR1-interacting protein 1 conserved domain-containing protein</fullName>
    </recommendedName>
</protein>
<feature type="region of interest" description="Disordered" evidence="2">
    <location>
        <begin position="1"/>
        <end position="20"/>
    </location>
</feature>
<feature type="domain" description="FMR1-interacting protein 1 conserved" evidence="3">
    <location>
        <begin position="364"/>
        <end position="391"/>
    </location>
</feature>
<feature type="compositionally biased region" description="Basic and acidic residues" evidence="2">
    <location>
        <begin position="455"/>
        <end position="467"/>
    </location>
</feature>
<feature type="compositionally biased region" description="Polar residues" evidence="2">
    <location>
        <begin position="237"/>
        <end position="246"/>
    </location>
</feature>
<proteinExistence type="predicted"/>
<sequence length="599" mass="68045">MRPPFNSFPHRPQQNGFQSNSAVANQCNNNMNMLMMQPQMGIFNPQLPTTLSNNINNINKNSSVMPLLNNVGFMNGANQQFPTQNNSTGFPQIGPIFPNMNNLAMFQQLPAQFNNSLHNPNQPNWLNLPQQNNMGLTNGQQQRQQLQQQQLFLQNQLQNVSQLLNAQLPDLSQFVSGGQAIVPNPHFGFMQPNQMQQQANQSQQNLADVNASNLSSAPASQVPGDPSFRRPTGGPGKNSQNMNNFPGRNAKRDSKWGLLKFNFCRSQKSKFDQPRFHQADNAKRAFASSNGHKKKVSPHLEKKITGPDNERAAKFPHSNSANPAKEKRRIFGLSYLPTYVWLCIRHKYFKRDEESEQHRSLALTYTEEEIRKWREERKKFYPTKANIKKKLSGKVADSEVAKSRSEQLKEILAKQAELGVEVAEIPPQYLRGMEKRVNGREENHRPSTKRGRFGMRNDKRGRPDKRDHFSKKPKPTTEESFDGSSFSKRSPTLLQKLLSADIRKDKSRLLQVLRFMVMNSFFKDWPEKPLKFPVVVVKDGVSEGEIVQEKTLLDAEDNIEAGNKTMTQSIVDGAGDDDIKNNNADEEEGEGEEDDDDNE</sequence>
<dbReference type="OrthoDB" id="273070at2759"/>
<feature type="region of interest" description="Disordered" evidence="2">
    <location>
        <begin position="559"/>
        <end position="599"/>
    </location>
</feature>
<evidence type="ECO:0000256" key="1">
    <source>
        <dbReference type="SAM" id="Coils"/>
    </source>
</evidence>
<evidence type="ECO:0000256" key="2">
    <source>
        <dbReference type="SAM" id="MobiDB-lite"/>
    </source>
</evidence>
<feature type="compositionally biased region" description="Low complexity" evidence="2">
    <location>
        <begin position="191"/>
        <end position="205"/>
    </location>
</feature>
<dbReference type="GO" id="GO:0005634">
    <property type="term" value="C:nucleus"/>
    <property type="evidence" value="ECO:0007669"/>
    <property type="project" value="TreeGrafter"/>
</dbReference>
<feature type="region of interest" description="Disordered" evidence="2">
    <location>
        <begin position="185"/>
        <end position="251"/>
    </location>
</feature>
<evidence type="ECO:0000313" key="4">
    <source>
        <dbReference type="EMBL" id="PPR88317.1"/>
    </source>
</evidence>
<dbReference type="PANTHER" id="PTHR13309:SF0">
    <property type="entry name" value="FMR1-INTERACTING PROTEIN NUFIP1"/>
    <property type="match status" value="1"/>
</dbReference>
<reference evidence="4 5" key="1">
    <citation type="submission" date="2015-01" db="EMBL/GenBank/DDBJ databases">
        <title>Genome of allotetraploid Gossypium barbadense reveals genomic plasticity and fiber elongation in cotton evolution.</title>
        <authorList>
            <person name="Chen X."/>
            <person name="Liu X."/>
            <person name="Zhao B."/>
            <person name="Zheng H."/>
            <person name="Hu Y."/>
            <person name="Lu G."/>
            <person name="Yang C."/>
            <person name="Chen J."/>
            <person name="Shan C."/>
            <person name="Zhang L."/>
            <person name="Zhou Y."/>
            <person name="Wang L."/>
            <person name="Guo W."/>
            <person name="Bai Y."/>
            <person name="Ruan J."/>
            <person name="Shangguan X."/>
            <person name="Mao Y."/>
            <person name="Jiang J."/>
            <person name="Zhu Y."/>
            <person name="Lei J."/>
            <person name="Kang H."/>
            <person name="Chen S."/>
            <person name="He X."/>
            <person name="Wang R."/>
            <person name="Wang Y."/>
            <person name="Chen J."/>
            <person name="Wang L."/>
            <person name="Yu S."/>
            <person name="Wang B."/>
            <person name="Wei J."/>
            <person name="Song S."/>
            <person name="Lu X."/>
            <person name="Gao Z."/>
            <person name="Gu W."/>
            <person name="Deng X."/>
            <person name="Ma D."/>
            <person name="Wang S."/>
            <person name="Liang W."/>
            <person name="Fang L."/>
            <person name="Cai C."/>
            <person name="Zhu X."/>
            <person name="Zhou B."/>
            <person name="Zhang Y."/>
            <person name="Chen Z."/>
            <person name="Xu S."/>
            <person name="Zhu R."/>
            <person name="Wang S."/>
            <person name="Zhang T."/>
            <person name="Zhao G."/>
        </authorList>
    </citation>
    <scope>NUCLEOTIDE SEQUENCE [LARGE SCALE GENOMIC DNA]</scope>
    <source>
        <strain evidence="5">cv. Xinhai21</strain>
        <tissue evidence="4">Leaf</tissue>
    </source>
</reference>
<dbReference type="Proteomes" id="UP000239757">
    <property type="component" value="Unassembled WGS sequence"/>
</dbReference>
<dbReference type="AlphaFoldDB" id="A0A2P5WB78"/>
<feature type="coiled-coil region" evidence="1">
    <location>
        <begin position="136"/>
        <end position="163"/>
    </location>
</feature>
<dbReference type="EMBL" id="KZ668315">
    <property type="protein sequence ID" value="PPR88317.1"/>
    <property type="molecule type" value="Genomic_DNA"/>
</dbReference>
<feature type="region of interest" description="Disordered" evidence="2">
    <location>
        <begin position="285"/>
        <end position="323"/>
    </location>
</feature>
<dbReference type="Pfam" id="PF10453">
    <property type="entry name" value="NUFIP1"/>
    <property type="match status" value="1"/>
</dbReference>
<gene>
    <name evidence="4" type="ORF">GOBAR_AA32376</name>
</gene>
<dbReference type="GO" id="GO:0003723">
    <property type="term" value="F:RNA binding"/>
    <property type="evidence" value="ECO:0007669"/>
    <property type="project" value="InterPro"/>
</dbReference>
<evidence type="ECO:0000313" key="5">
    <source>
        <dbReference type="Proteomes" id="UP000239757"/>
    </source>
</evidence>
<organism evidence="4 5">
    <name type="scientific">Gossypium barbadense</name>
    <name type="common">Sea Island cotton</name>
    <name type="synonym">Hibiscus barbadensis</name>
    <dbReference type="NCBI Taxonomy" id="3634"/>
    <lineage>
        <taxon>Eukaryota</taxon>
        <taxon>Viridiplantae</taxon>
        <taxon>Streptophyta</taxon>
        <taxon>Embryophyta</taxon>
        <taxon>Tracheophyta</taxon>
        <taxon>Spermatophyta</taxon>
        <taxon>Magnoliopsida</taxon>
        <taxon>eudicotyledons</taxon>
        <taxon>Gunneridae</taxon>
        <taxon>Pentapetalae</taxon>
        <taxon>rosids</taxon>
        <taxon>malvids</taxon>
        <taxon>Malvales</taxon>
        <taxon>Malvaceae</taxon>
        <taxon>Malvoideae</taxon>
        <taxon>Gossypium</taxon>
    </lineage>
</organism>
<name>A0A2P5WB78_GOSBA</name>
<dbReference type="InterPro" id="IPR019496">
    <property type="entry name" value="NUFIP1_cons_dom"/>
</dbReference>
<keyword evidence="1" id="KW-0175">Coiled coil</keyword>
<feature type="compositionally biased region" description="Acidic residues" evidence="2">
    <location>
        <begin position="584"/>
        <end position="599"/>
    </location>
</feature>
<dbReference type="PANTHER" id="PTHR13309">
    <property type="entry name" value="NUCLEAR FRAGILE X MENTAL RETARDATION PROTEIN INTERACTING PROTEIN 1"/>
    <property type="match status" value="1"/>
</dbReference>
<dbReference type="InterPro" id="IPR039136">
    <property type="entry name" value="NUFIP1-like"/>
</dbReference>
<feature type="compositionally biased region" description="Basic and acidic residues" evidence="2">
    <location>
        <begin position="433"/>
        <end position="445"/>
    </location>
</feature>
<feature type="compositionally biased region" description="Polar residues" evidence="2">
    <location>
        <begin position="206"/>
        <end position="219"/>
    </location>
</feature>
<feature type="compositionally biased region" description="Basic and acidic residues" evidence="2">
    <location>
        <begin position="298"/>
        <end position="313"/>
    </location>
</feature>
<dbReference type="GO" id="GO:0000492">
    <property type="term" value="P:box C/D snoRNP assembly"/>
    <property type="evidence" value="ECO:0007669"/>
    <property type="project" value="TreeGrafter"/>
</dbReference>